<dbReference type="EMBL" id="JACETU010000001">
    <property type="protein sequence ID" value="KAF7439929.1"/>
    <property type="molecule type" value="Genomic_DNA"/>
</dbReference>
<keyword evidence="1" id="KW-1133">Transmembrane helix</keyword>
<dbReference type="GeneID" id="59370107"/>
<keyword evidence="1" id="KW-0472">Membrane</keyword>
<dbReference type="AlphaFoldDB" id="A0A8H7A379"/>
<evidence type="ECO:0000313" key="3">
    <source>
        <dbReference type="Proteomes" id="UP000623687"/>
    </source>
</evidence>
<dbReference type="Proteomes" id="UP000623687">
    <property type="component" value="Unassembled WGS sequence"/>
</dbReference>
<keyword evidence="1" id="KW-0812">Transmembrane</keyword>
<dbReference type="OrthoDB" id="3265172at2759"/>
<organism evidence="2 3">
    <name type="scientific">Pleurotus ostreatus</name>
    <name type="common">Oyster mushroom</name>
    <name type="synonym">White-rot fungus</name>
    <dbReference type="NCBI Taxonomy" id="5322"/>
    <lineage>
        <taxon>Eukaryota</taxon>
        <taxon>Fungi</taxon>
        <taxon>Dikarya</taxon>
        <taxon>Basidiomycota</taxon>
        <taxon>Agaricomycotina</taxon>
        <taxon>Agaricomycetes</taxon>
        <taxon>Agaricomycetidae</taxon>
        <taxon>Agaricales</taxon>
        <taxon>Pleurotineae</taxon>
        <taxon>Pleurotaceae</taxon>
        <taxon>Pleurotus</taxon>
    </lineage>
</organism>
<accession>A0A8H7A379</accession>
<feature type="transmembrane region" description="Helical" evidence="1">
    <location>
        <begin position="173"/>
        <end position="192"/>
    </location>
</feature>
<feature type="transmembrane region" description="Helical" evidence="1">
    <location>
        <begin position="109"/>
        <end position="129"/>
    </location>
</feature>
<proteinExistence type="predicted"/>
<comment type="caution">
    <text evidence="2">The sequence shown here is derived from an EMBL/GenBank/DDBJ whole genome shotgun (WGS) entry which is preliminary data.</text>
</comment>
<name>A0A8H7A379_PLEOS</name>
<dbReference type="VEuPathDB" id="FungiDB:PC9H_000266"/>
<sequence>MSRLKKSPPLERTSNTMRAALALVHNSPQKSSIGISVSKRTPIISQSSTAGTEAYWASRAMMAESALAAQTSRQGALQYLSYKQEVQSARDLAMLSSANDAKHAMLERVVLLLIGCVVLLVSVVIYLAVSTHHRISKQTSSWLTLPSHFTIPILSPFTSVVEHETSMLSSRTIAMLVLSLTCLLYFMFRLWLNRRPTT</sequence>
<evidence type="ECO:0000313" key="2">
    <source>
        <dbReference type="EMBL" id="KAF7439929.1"/>
    </source>
</evidence>
<evidence type="ECO:0000256" key="1">
    <source>
        <dbReference type="SAM" id="Phobius"/>
    </source>
</evidence>
<keyword evidence="3" id="KW-1185">Reference proteome</keyword>
<gene>
    <name evidence="2" type="ORF">PC9H_000266</name>
</gene>
<dbReference type="RefSeq" id="XP_036635773.1">
    <property type="nucleotide sequence ID" value="XM_036769928.1"/>
</dbReference>
<reference evidence="2" key="1">
    <citation type="submission" date="2019-07" db="EMBL/GenBank/DDBJ databases">
        <authorList>
            <person name="Palmer J.M."/>
        </authorList>
    </citation>
    <scope>NUCLEOTIDE SEQUENCE</scope>
    <source>
        <strain evidence="2">PC9</strain>
    </source>
</reference>
<protein>
    <submittedName>
        <fullName evidence="2">Uncharacterized protein</fullName>
    </submittedName>
</protein>